<evidence type="ECO:0000313" key="9">
    <source>
        <dbReference type="Proteomes" id="UP000774283"/>
    </source>
</evidence>
<feature type="binding site" evidence="5 6">
    <location>
        <position position="194"/>
    </location>
    <ligand>
        <name>Zn(2+)</name>
        <dbReference type="ChEBI" id="CHEBI:29105"/>
    </ligand>
</feature>
<dbReference type="Proteomes" id="UP000774283">
    <property type="component" value="Unassembled WGS sequence"/>
</dbReference>
<dbReference type="PANTHER" id="PTHR11085">
    <property type="entry name" value="NAD-DEPENDENT PROTEIN DEACYLASE SIRTUIN-5, MITOCHONDRIAL-RELATED"/>
    <property type="match status" value="1"/>
</dbReference>
<keyword evidence="5" id="KW-0963">Cytoplasm</keyword>
<feature type="active site" description="Proton acceptor" evidence="5 6">
    <location>
        <position position="129"/>
    </location>
</feature>
<protein>
    <recommendedName>
        <fullName evidence="5">NAD-dependent protein deacetylase</fullName>
        <ecNumber evidence="5">2.3.1.286</ecNumber>
    </recommendedName>
    <alternativeName>
        <fullName evidence="5">Regulatory protein SIR2 homolog</fullName>
    </alternativeName>
</protein>
<dbReference type="GO" id="GO:0005737">
    <property type="term" value="C:cytoplasm"/>
    <property type="evidence" value="ECO:0007669"/>
    <property type="project" value="UniProtKB-SubCell"/>
</dbReference>
<dbReference type="InterPro" id="IPR026587">
    <property type="entry name" value="Sirtuin_class_II"/>
</dbReference>
<dbReference type="EC" id="2.3.1.286" evidence="5"/>
<comment type="caution">
    <text evidence="8">The sequence shown here is derived from an EMBL/GenBank/DDBJ whole genome shotgun (WGS) entry which is preliminary data.</text>
</comment>
<dbReference type="AlphaFoldDB" id="A0A9X5IR23"/>
<accession>A0A9X5IR23</accession>
<dbReference type="PANTHER" id="PTHR11085:SF10">
    <property type="entry name" value="NAD-DEPENDENT PROTEIN DEACYLASE SIRTUIN-5, MITOCHONDRIAL-RELATED"/>
    <property type="match status" value="1"/>
</dbReference>
<keyword evidence="4 5" id="KW-0520">NAD</keyword>
<feature type="binding site" evidence="5 6">
    <location>
        <position position="137"/>
    </location>
    <ligand>
        <name>Zn(2+)</name>
        <dbReference type="ChEBI" id="CHEBI:29105"/>
    </ligand>
</feature>
<comment type="cofactor">
    <cofactor evidence="5">
        <name>Zn(2+)</name>
        <dbReference type="ChEBI" id="CHEBI:29105"/>
    </cofactor>
    <text evidence="5">Binds 1 zinc ion per subunit.</text>
</comment>
<comment type="subcellular location">
    <subcellularLocation>
        <location evidence="5">Cytoplasm</location>
    </subcellularLocation>
</comment>
<feature type="domain" description="Deacetylase sirtuin-type" evidence="7">
    <location>
        <begin position="11"/>
        <end position="289"/>
    </location>
</feature>
<dbReference type="Pfam" id="PF02146">
    <property type="entry name" value="SIR2"/>
    <property type="match status" value="1"/>
</dbReference>
<feature type="binding site" evidence="5">
    <location>
        <begin position="231"/>
        <end position="233"/>
    </location>
    <ligand>
        <name>NAD(+)</name>
        <dbReference type="ChEBI" id="CHEBI:57540"/>
    </ligand>
</feature>
<dbReference type="InterPro" id="IPR029035">
    <property type="entry name" value="DHS-like_NAD/FAD-binding_dom"/>
</dbReference>
<evidence type="ECO:0000256" key="2">
    <source>
        <dbReference type="ARBA" id="ARBA00022723"/>
    </source>
</evidence>
<evidence type="ECO:0000256" key="6">
    <source>
        <dbReference type="PROSITE-ProRule" id="PRU00236"/>
    </source>
</evidence>
<feature type="binding site" evidence="5">
    <location>
        <position position="275"/>
    </location>
    <ligand>
        <name>NAD(+)</name>
        <dbReference type="ChEBI" id="CHEBI:57540"/>
    </ligand>
</feature>
<evidence type="ECO:0000256" key="1">
    <source>
        <dbReference type="ARBA" id="ARBA00022679"/>
    </source>
</evidence>
<dbReference type="GO" id="GO:0070403">
    <property type="term" value="F:NAD+ binding"/>
    <property type="evidence" value="ECO:0007669"/>
    <property type="project" value="UniProtKB-UniRule"/>
</dbReference>
<keyword evidence="2 5" id="KW-0479">Metal-binding</keyword>
<feature type="binding site" evidence="5">
    <location>
        <begin position="257"/>
        <end position="259"/>
    </location>
    <ligand>
        <name>NAD(+)</name>
        <dbReference type="ChEBI" id="CHEBI:57540"/>
    </ligand>
</feature>
<dbReference type="InterPro" id="IPR050134">
    <property type="entry name" value="NAD-dep_sirtuin_deacylases"/>
</dbReference>
<evidence type="ECO:0000313" key="8">
    <source>
        <dbReference type="EMBL" id="NKX92524.1"/>
    </source>
</evidence>
<dbReference type="Gene3D" id="3.30.1600.10">
    <property type="entry name" value="SIR2/SIRT2 'Small Domain"/>
    <property type="match status" value="1"/>
</dbReference>
<keyword evidence="1 5" id="KW-0808">Transferase</keyword>
<name>A0A9X5IR23_9MICO</name>
<feature type="binding site" evidence="5">
    <location>
        <begin position="35"/>
        <end position="55"/>
    </location>
    <ligand>
        <name>NAD(+)</name>
        <dbReference type="ChEBI" id="CHEBI:57540"/>
    </ligand>
</feature>
<dbReference type="GO" id="GO:0008270">
    <property type="term" value="F:zinc ion binding"/>
    <property type="evidence" value="ECO:0007669"/>
    <property type="project" value="UniProtKB-UniRule"/>
</dbReference>
<comment type="function">
    <text evidence="5">NAD-dependent protein deacetylase which modulates the activities of several enzymes which are inactive in their acetylated form.</text>
</comment>
<evidence type="ECO:0000256" key="3">
    <source>
        <dbReference type="ARBA" id="ARBA00022833"/>
    </source>
</evidence>
<dbReference type="PROSITE" id="PS50305">
    <property type="entry name" value="SIRTUIN"/>
    <property type="match status" value="1"/>
</dbReference>
<keyword evidence="3 5" id="KW-0862">Zinc</keyword>
<sequence length="295" mass="31621">MTSPAVLDLRATSLAPDVSELVALVRGRRTAVLTGAGLSTDSGIPDYRGPGSAPRNPMTYQQFTGDPAFRRHYWARNHVGWRHMAATRPNDGHRALAALERAGAVSGVVTQNVDTLHRRAGSQNLVDLHGSYDRVRCLACGYTVSRESLDARLTALNPGFREAQGMVEDIEIAPDADAVVESTASFVVADCERCGGMLKPDIVYFGETVPREKVARSYEIVDDADVLLVAGSSLTVHSGLRYARHAVRTGTPLAIVNRGATRADDIATVRLDAGTSETLTALLPHLLPTPPRTTG</sequence>
<keyword evidence="9" id="KW-1185">Reference proteome</keyword>
<dbReference type="GO" id="GO:0017136">
    <property type="term" value="F:histone deacetylase activity, NAD-dependent"/>
    <property type="evidence" value="ECO:0007669"/>
    <property type="project" value="TreeGrafter"/>
</dbReference>
<dbReference type="InterPro" id="IPR026591">
    <property type="entry name" value="Sirtuin_cat_small_dom_sf"/>
</dbReference>
<dbReference type="HAMAP" id="MF_01967">
    <property type="entry name" value="Sirtuin_ClassII"/>
    <property type="match status" value="1"/>
</dbReference>
<feature type="binding site" evidence="5 6">
    <location>
        <position position="191"/>
    </location>
    <ligand>
        <name>Zn(2+)</name>
        <dbReference type="ChEBI" id="CHEBI:29105"/>
    </ligand>
</feature>
<organism evidence="8 9">
    <name type="scientific">Sanguibacter hominis ATCC BAA-789</name>
    <dbReference type="NCBI Taxonomy" id="1312740"/>
    <lineage>
        <taxon>Bacteria</taxon>
        <taxon>Bacillati</taxon>
        <taxon>Actinomycetota</taxon>
        <taxon>Actinomycetes</taxon>
        <taxon>Micrococcales</taxon>
        <taxon>Sanguibacteraceae</taxon>
        <taxon>Sanguibacter</taxon>
    </lineage>
</organism>
<proteinExistence type="inferred from homology"/>
<dbReference type="Gene3D" id="3.40.50.1220">
    <property type="entry name" value="TPP-binding domain"/>
    <property type="match status" value="1"/>
</dbReference>
<dbReference type="InterPro" id="IPR003000">
    <property type="entry name" value="Sirtuin"/>
</dbReference>
<evidence type="ECO:0000256" key="4">
    <source>
        <dbReference type="ARBA" id="ARBA00023027"/>
    </source>
</evidence>
<feature type="binding site" evidence="5 6">
    <location>
        <position position="140"/>
    </location>
    <ligand>
        <name>Zn(2+)</name>
        <dbReference type="ChEBI" id="CHEBI:29105"/>
    </ligand>
</feature>
<feature type="binding site" evidence="5">
    <location>
        <begin position="111"/>
        <end position="114"/>
    </location>
    <ligand>
        <name>NAD(+)</name>
        <dbReference type="ChEBI" id="CHEBI:57540"/>
    </ligand>
</feature>
<dbReference type="SUPFAM" id="SSF52467">
    <property type="entry name" value="DHS-like NAD/FAD-binding domain"/>
    <property type="match status" value="1"/>
</dbReference>
<dbReference type="EMBL" id="JAAXOW010000001">
    <property type="protein sequence ID" value="NKX92524.1"/>
    <property type="molecule type" value="Genomic_DNA"/>
</dbReference>
<gene>
    <name evidence="5" type="primary">cobB</name>
    <name evidence="8" type="ORF">HF995_04420</name>
</gene>
<evidence type="ECO:0000259" key="7">
    <source>
        <dbReference type="PROSITE" id="PS50305"/>
    </source>
</evidence>
<reference evidence="8 9" key="1">
    <citation type="submission" date="2020-04" db="EMBL/GenBank/DDBJ databases">
        <title>MicrobeNet Type strains.</title>
        <authorList>
            <person name="Nicholson A.C."/>
        </authorList>
    </citation>
    <scope>NUCLEOTIDE SEQUENCE [LARGE SCALE GENOMIC DNA]</scope>
    <source>
        <strain evidence="8 9">ATCC BAA-789</strain>
    </source>
</reference>
<evidence type="ECO:0000256" key="5">
    <source>
        <dbReference type="HAMAP-Rule" id="MF_01967"/>
    </source>
</evidence>
<dbReference type="NCBIfam" id="NF003738">
    <property type="entry name" value="PRK05333.1"/>
    <property type="match status" value="1"/>
</dbReference>
<dbReference type="InterPro" id="IPR026590">
    <property type="entry name" value="Ssirtuin_cat_dom"/>
</dbReference>
<comment type="catalytic activity">
    <reaction evidence="5">
        <text>N(6)-acetyl-L-lysyl-[protein] + NAD(+) + H2O = 2''-O-acetyl-ADP-D-ribose + nicotinamide + L-lysyl-[protein]</text>
        <dbReference type="Rhea" id="RHEA:43636"/>
        <dbReference type="Rhea" id="RHEA-COMP:9752"/>
        <dbReference type="Rhea" id="RHEA-COMP:10731"/>
        <dbReference type="ChEBI" id="CHEBI:15377"/>
        <dbReference type="ChEBI" id="CHEBI:17154"/>
        <dbReference type="ChEBI" id="CHEBI:29969"/>
        <dbReference type="ChEBI" id="CHEBI:57540"/>
        <dbReference type="ChEBI" id="CHEBI:61930"/>
        <dbReference type="ChEBI" id="CHEBI:83767"/>
        <dbReference type="EC" id="2.3.1.286"/>
    </reaction>
</comment>
<comment type="similarity">
    <text evidence="5">Belongs to the sirtuin family. Class II subfamily.</text>
</comment>